<name>A0A1E4TF91_9ASCO</name>
<feature type="domain" description="Peripheral subunit-binding (PSBD)" evidence="12">
    <location>
        <begin position="155"/>
        <end position="193"/>
    </location>
</feature>
<keyword evidence="5 9" id="KW-0450">Lipoyl</keyword>
<comment type="cofactor">
    <cofactor evidence="1 9">
        <name>(R)-lipoate</name>
        <dbReference type="ChEBI" id="CHEBI:83088"/>
    </cofactor>
</comment>
<dbReference type="GO" id="GO:0016407">
    <property type="term" value="F:acetyltransferase activity"/>
    <property type="evidence" value="ECO:0007669"/>
    <property type="project" value="TreeGrafter"/>
</dbReference>
<dbReference type="EC" id="2.3.1.-" evidence="9"/>
<dbReference type="InterPro" id="IPR001078">
    <property type="entry name" value="2-oxoacid_DH_actylTfrase"/>
</dbReference>
<dbReference type="SUPFAM" id="SSF47005">
    <property type="entry name" value="Peripheral subunit-binding domain of 2-oxo acid dehydrogenase complex"/>
    <property type="match status" value="1"/>
</dbReference>
<dbReference type="SUPFAM" id="SSF51230">
    <property type="entry name" value="Single hybrid motif"/>
    <property type="match status" value="1"/>
</dbReference>
<evidence type="ECO:0000256" key="3">
    <source>
        <dbReference type="ARBA" id="ARBA00007317"/>
    </source>
</evidence>
<reference evidence="14" key="1">
    <citation type="submission" date="2016-02" db="EMBL/GenBank/DDBJ databases">
        <title>Comparative genomics of biotechnologically important yeasts.</title>
        <authorList>
            <consortium name="DOE Joint Genome Institute"/>
            <person name="Riley R."/>
            <person name="Haridas S."/>
            <person name="Wolfe K.H."/>
            <person name="Lopes M.R."/>
            <person name="Hittinger C.T."/>
            <person name="Goker M."/>
            <person name="Salamov A."/>
            <person name="Wisecaver J."/>
            <person name="Long T.M."/>
            <person name="Aerts A.L."/>
            <person name="Barry K."/>
            <person name="Choi C."/>
            <person name="Clum A."/>
            <person name="Coughlan A.Y."/>
            <person name="Deshpande S."/>
            <person name="Douglass A.P."/>
            <person name="Hanson S.J."/>
            <person name="Klenk H.-P."/>
            <person name="Labutti K."/>
            <person name="Lapidus A."/>
            <person name="Lindquist E."/>
            <person name="Lipzen A."/>
            <person name="Meier-Kolthoff J.P."/>
            <person name="Ohm R.A."/>
            <person name="Otillar R.P."/>
            <person name="Pangilinan J."/>
            <person name="Peng Y."/>
            <person name="Rokas A."/>
            <person name="Rosa C.A."/>
            <person name="Scheuner C."/>
            <person name="Sibirny A.A."/>
            <person name="Slot J.C."/>
            <person name="Stielow J.B."/>
            <person name="Sun H."/>
            <person name="Kurtzman C.P."/>
            <person name="Blackwell M."/>
            <person name="Jeffries T.W."/>
            <person name="Grigoriev I.V."/>
        </authorList>
    </citation>
    <scope>NUCLEOTIDE SEQUENCE [LARGE SCALE GENOMIC DNA]</scope>
    <source>
        <strain evidence="14">NRRL Y-17796</strain>
    </source>
</reference>
<dbReference type="AlphaFoldDB" id="A0A1E4TF91"/>
<dbReference type="GO" id="GO:0005759">
    <property type="term" value="C:mitochondrial matrix"/>
    <property type="evidence" value="ECO:0007669"/>
    <property type="project" value="UniProtKB-SubCell"/>
</dbReference>
<dbReference type="PROSITE" id="PS51826">
    <property type="entry name" value="PSBD"/>
    <property type="match status" value="1"/>
</dbReference>
<dbReference type="InterPro" id="IPR000089">
    <property type="entry name" value="Biotin_lipoyl"/>
</dbReference>
<dbReference type="PANTHER" id="PTHR43178">
    <property type="entry name" value="DIHYDROLIPOAMIDE ACETYLTRANSFERASE COMPONENT OF PYRUVATE DEHYDROGENASE COMPLEX"/>
    <property type="match status" value="1"/>
</dbReference>
<dbReference type="Gene3D" id="4.10.320.10">
    <property type="entry name" value="E3-binding domain"/>
    <property type="match status" value="1"/>
</dbReference>
<evidence type="ECO:0000256" key="7">
    <source>
        <dbReference type="ARBA" id="ARBA00023128"/>
    </source>
</evidence>
<dbReference type="InterPro" id="IPR050743">
    <property type="entry name" value="2-oxoacid_DH_E2_comp"/>
</dbReference>
<keyword evidence="14" id="KW-1185">Reference proteome</keyword>
<dbReference type="PROSITE" id="PS00189">
    <property type="entry name" value="LIPOYL"/>
    <property type="match status" value="1"/>
</dbReference>
<gene>
    <name evidence="13" type="ORF">CANCADRAFT_2169</name>
</gene>
<evidence type="ECO:0000256" key="10">
    <source>
        <dbReference type="SAM" id="MobiDB-lite"/>
    </source>
</evidence>
<sequence length="463" mass="50146">MYRLYSITTRTVARKSLANSYRSFHFSRALNAVKPYLLADIGEGIKECEVIQWFVQPDSRVEEFDKICEVQSDKASVEITSRYNGVIKKLHYEVGDMAIVGKPLLDIDIEGDESESASSPVSEPASDSDSALAQSTGQTGSKTAPASASDHGLVLATPAVRRMCREHKIDIATLVPGSGKDGRIMKEDVTAYLEGAAKQPRQSSFVSDDTTPSVASLSRPAPIQVDTVVPLGPIQAQMFKSMSASLTIPHFLYTDEVCLDSAVVLRSQINAMLKSSPVEGIEKISYLPIFIKAMSLALQKHPLLNAKIDLSGPKPQLVYRAQHNISIAMATDKGLVVPNIKDVANLSIIDIAIELNRLQELSRAGNLAPADLTGGTITLSNIGSIGGTYVGPVIVTDQLAIIGLGRSQKLPRFGKNNEIVSKEILNMSWSADHRVVDGMTMAQMAAEWKSLIENPSTMLMHLK</sequence>
<accession>A0A1E4TF91</accession>
<dbReference type="EMBL" id="KV453842">
    <property type="protein sequence ID" value="ODV90441.1"/>
    <property type="molecule type" value="Genomic_DNA"/>
</dbReference>
<feature type="region of interest" description="Disordered" evidence="10">
    <location>
        <begin position="112"/>
        <end position="150"/>
    </location>
</feature>
<feature type="compositionally biased region" description="Low complexity" evidence="10">
    <location>
        <begin position="116"/>
        <end position="131"/>
    </location>
</feature>
<dbReference type="InterPro" id="IPR011053">
    <property type="entry name" value="Single_hybrid_motif"/>
</dbReference>
<dbReference type="InterPro" id="IPR004167">
    <property type="entry name" value="PSBD"/>
</dbReference>
<evidence type="ECO:0000256" key="2">
    <source>
        <dbReference type="ARBA" id="ARBA00004305"/>
    </source>
</evidence>
<dbReference type="CDD" id="cd06849">
    <property type="entry name" value="lipoyl_domain"/>
    <property type="match status" value="1"/>
</dbReference>
<dbReference type="FunFam" id="3.30.559.10:FF:000007">
    <property type="entry name" value="Dihydrolipoamide acetyltransferase component of pyruvate dehydrogenase complex"/>
    <property type="match status" value="1"/>
</dbReference>
<dbReference type="Gene3D" id="2.40.50.100">
    <property type="match status" value="1"/>
</dbReference>
<evidence type="ECO:0000259" key="12">
    <source>
        <dbReference type="PROSITE" id="PS51826"/>
    </source>
</evidence>
<dbReference type="GO" id="GO:0045333">
    <property type="term" value="P:cellular respiration"/>
    <property type="evidence" value="ECO:0007669"/>
    <property type="project" value="UniProtKB-ARBA"/>
</dbReference>
<dbReference type="PROSITE" id="PS50968">
    <property type="entry name" value="BIOTINYL_LIPOYL"/>
    <property type="match status" value="1"/>
</dbReference>
<evidence type="ECO:0000256" key="8">
    <source>
        <dbReference type="ARBA" id="ARBA00023315"/>
    </source>
</evidence>
<organism evidence="13 14">
    <name type="scientific">Tortispora caseinolytica NRRL Y-17796</name>
    <dbReference type="NCBI Taxonomy" id="767744"/>
    <lineage>
        <taxon>Eukaryota</taxon>
        <taxon>Fungi</taxon>
        <taxon>Dikarya</taxon>
        <taxon>Ascomycota</taxon>
        <taxon>Saccharomycotina</taxon>
        <taxon>Trigonopsidomycetes</taxon>
        <taxon>Trigonopsidales</taxon>
        <taxon>Trigonopsidaceae</taxon>
        <taxon>Tortispora</taxon>
    </lineage>
</organism>
<evidence type="ECO:0000256" key="4">
    <source>
        <dbReference type="ARBA" id="ARBA00022679"/>
    </source>
</evidence>
<dbReference type="Gene3D" id="3.30.559.10">
    <property type="entry name" value="Chloramphenicol acetyltransferase-like domain"/>
    <property type="match status" value="1"/>
</dbReference>
<evidence type="ECO:0000256" key="9">
    <source>
        <dbReference type="RuleBase" id="RU003423"/>
    </source>
</evidence>
<keyword evidence="7" id="KW-0496">Mitochondrion</keyword>
<dbReference type="SUPFAM" id="SSF52777">
    <property type="entry name" value="CoA-dependent acyltransferases"/>
    <property type="match status" value="1"/>
</dbReference>
<dbReference type="GO" id="GO:0031405">
    <property type="term" value="F:lipoic acid binding"/>
    <property type="evidence" value="ECO:0007669"/>
    <property type="project" value="TreeGrafter"/>
</dbReference>
<dbReference type="InterPro" id="IPR023213">
    <property type="entry name" value="CAT-like_dom_sf"/>
</dbReference>
<dbReference type="InterPro" id="IPR003016">
    <property type="entry name" value="2-oxoA_DH_lipoyl-BS"/>
</dbReference>
<dbReference type="Pfam" id="PF02817">
    <property type="entry name" value="E3_binding"/>
    <property type="match status" value="1"/>
</dbReference>
<dbReference type="Pfam" id="PF00364">
    <property type="entry name" value="Biotin_lipoyl"/>
    <property type="match status" value="1"/>
</dbReference>
<evidence type="ECO:0000259" key="11">
    <source>
        <dbReference type="PROSITE" id="PS50968"/>
    </source>
</evidence>
<evidence type="ECO:0000256" key="1">
    <source>
        <dbReference type="ARBA" id="ARBA00001938"/>
    </source>
</evidence>
<comment type="subcellular location">
    <subcellularLocation>
        <location evidence="2">Mitochondrion matrix</location>
    </subcellularLocation>
</comment>
<keyword evidence="4 9" id="KW-0808">Transferase</keyword>
<dbReference type="FunFam" id="2.40.50.100:FF:000013">
    <property type="entry name" value="Dihydrolipoamide acetyltransferase component of pyruvate dehydrogenase complex"/>
    <property type="match status" value="1"/>
</dbReference>
<proteinExistence type="inferred from homology"/>
<evidence type="ECO:0000256" key="6">
    <source>
        <dbReference type="ARBA" id="ARBA00022946"/>
    </source>
</evidence>
<feature type="domain" description="Lipoyl-binding" evidence="11">
    <location>
        <begin position="33"/>
        <end position="108"/>
    </location>
</feature>
<dbReference type="InterPro" id="IPR036625">
    <property type="entry name" value="E3-bd_dom_sf"/>
</dbReference>
<feature type="compositionally biased region" description="Polar residues" evidence="10">
    <location>
        <begin position="132"/>
        <end position="146"/>
    </location>
</feature>
<evidence type="ECO:0000313" key="14">
    <source>
        <dbReference type="Proteomes" id="UP000095023"/>
    </source>
</evidence>
<dbReference type="OrthoDB" id="15567at2759"/>
<dbReference type="Proteomes" id="UP000095023">
    <property type="component" value="Unassembled WGS sequence"/>
</dbReference>
<dbReference type="PANTHER" id="PTHR43178:SF5">
    <property type="entry name" value="LIPOAMIDE ACYLTRANSFERASE COMPONENT OF BRANCHED-CHAIN ALPHA-KETO ACID DEHYDROGENASE COMPLEX, MITOCHONDRIAL"/>
    <property type="match status" value="1"/>
</dbReference>
<evidence type="ECO:0000256" key="5">
    <source>
        <dbReference type="ARBA" id="ARBA00022823"/>
    </source>
</evidence>
<evidence type="ECO:0000313" key="13">
    <source>
        <dbReference type="EMBL" id="ODV90441.1"/>
    </source>
</evidence>
<keyword evidence="8 9" id="KW-0012">Acyltransferase</keyword>
<dbReference type="Pfam" id="PF00198">
    <property type="entry name" value="2-oxoacid_dh"/>
    <property type="match status" value="1"/>
</dbReference>
<keyword evidence="6" id="KW-0809">Transit peptide</keyword>
<protein>
    <recommendedName>
        <fullName evidence="9">Dihydrolipoamide acetyltransferase component of pyruvate dehydrogenase complex</fullName>
        <ecNumber evidence="9">2.3.1.-</ecNumber>
    </recommendedName>
</protein>
<comment type="similarity">
    <text evidence="3 9">Belongs to the 2-oxoacid dehydrogenase family.</text>
</comment>